<dbReference type="AlphaFoldDB" id="A0A9N9EEA9"/>
<feature type="non-terminal residue" evidence="1">
    <location>
        <position position="246"/>
    </location>
</feature>
<comment type="caution">
    <text evidence="1">The sequence shown here is derived from an EMBL/GenBank/DDBJ whole genome shotgun (WGS) entry which is preliminary data.</text>
</comment>
<proteinExistence type="predicted"/>
<keyword evidence="2" id="KW-1185">Reference proteome</keyword>
<evidence type="ECO:0000313" key="1">
    <source>
        <dbReference type="EMBL" id="CAG8671328.1"/>
    </source>
</evidence>
<accession>A0A9N9EEA9</accession>
<dbReference type="EMBL" id="CAJVPJ010006828">
    <property type="protein sequence ID" value="CAG8671328.1"/>
    <property type="molecule type" value="Genomic_DNA"/>
</dbReference>
<dbReference type="OrthoDB" id="2364732at2759"/>
<reference evidence="1" key="1">
    <citation type="submission" date="2021-06" db="EMBL/GenBank/DDBJ databases">
        <authorList>
            <person name="Kallberg Y."/>
            <person name="Tangrot J."/>
            <person name="Rosling A."/>
        </authorList>
    </citation>
    <scope>NUCLEOTIDE SEQUENCE</scope>
    <source>
        <strain evidence="1">IA702</strain>
    </source>
</reference>
<feature type="non-terminal residue" evidence="1">
    <location>
        <position position="1"/>
    </location>
</feature>
<protein>
    <submittedName>
        <fullName evidence="1">10129_t:CDS:1</fullName>
    </submittedName>
</protein>
<evidence type="ECO:0000313" key="2">
    <source>
        <dbReference type="Proteomes" id="UP000789572"/>
    </source>
</evidence>
<sequence>SKECVERYCGKYFNLEAQSPIVEKFSRYIQEATQGHVGLIFHTLRHTKEAMERRIRENVLSFKDVFAYLNSREFDLTVDRCRASPKVKSLSSEQLKICEMVYTFGEVPFNAYNTSMLRLIKSGILVIDHERLFFSAPLIERSFFQQCYGSHNTSETTPESLYHFIVRIFTAMCDGPSGKILREALGFGTDGNLLEQTWQKEFYRVGTQVLGINYFLSCDVGAVFGCDGYVDFYVDKLDWAIELLRD</sequence>
<name>A0A9N9EEA9_9GLOM</name>
<organism evidence="1 2">
    <name type="scientific">Paraglomus occultum</name>
    <dbReference type="NCBI Taxonomy" id="144539"/>
    <lineage>
        <taxon>Eukaryota</taxon>
        <taxon>Fungi</taxon>
        <taxon>Fungi incertae sedis</taxon>
        <taxon>Mucoromycota</taxon>
        <taxon>Glomeromycotina</taxon>
        <taxon>Glomeromycetes</taxon>
        <taxon>Paraglomerales</taxon>
        <taxon>Paraglomeraceae</taxon>
        <taxon>Paraglomus</taxon>
    </lineage>
</organism>
<gene>
    <name evidence="1" type="ORF">POCULU_LOCUS10986</name>
</gene>
<dbReference type="Proteomes" id="UP000789572">
    <property type="component" value="Unassembled WGS sequence"/>
</dbReference>